<comment type="caution">
    <text evidence="2">The sequence shown here is derived from an EMBL/GenBank/DDBJ whole genome shotgun (WGS) entry which is preliminary data.</text>
</comment>
<evidence type="ECO:0000256" key="1">
    <source>
        <dbReference type="SAM" id="MobiDB-lite"/>
    </source>
</evidence>
<feature type="compositionally biased region" description="Basic and acidic residues" evidence="1">
    <location>
        <begin position="1"/>
        <end position="18"/>
    </location>
</feature>
<sequence length="325" mass="36250">MDPPTHEHKDKHDLKDQNEFVGTMRTEQQLRTPADDANIVADSASDATLVVKSVKDDLSEDENCGIPYCPRCGLTARRSPGLSPSVSPSVPQRGIKPYDKLGRFNSVDSIVVPNDANQGIKFNDSKQDMNNSLTLTPVHSPESSPASSPGVAHRKVTVDKYRRLARAESLSKVPALEDELHVVALRRPRDPIIKDDIKRRDRTDTVTGYDVAKYYGTELSKTLEESDDVKREKAMRVRSVSLPSSEMRQFQYVESVSHKPTRVSSHVKGISQSGNLVQKSLLTESCPVLPVANVRPVCITRLHKQRYSEMKLHETRPETSIEQSA</sequence>
<gene>
    <name evidence="2" type="ORF">YASMINEVIRUS_1359</name>
</gene>
<keyword evidence="3" id="KW-1185">Reference proteome</keyword>
<reference evidence="2 3" key="1">
    <citation type="submission" date="2018-10" db="EMBL/GenBank/DDBJ databases">
        <authorList>
            <consortium name="IHU Genomes"/>
        </authorList>
    </citation>
    <scope>NUCLEOTIDE SEQUENCE [LARGE SCALE GENOMIC DNA]</scope>
    <source>
        <strain evidence="2 3">A1</strain>
    </source>
</reference>
<dbReference type="EMBL" id="UPSH01000001">
    <property type="protein sequence ID" value="VBB18827.1"/>
    <property type="molecule type" value="Genomic_DNA"/>
</dbReference>
<accession>A0A5K0UA02</accession>
<organism evidence="2 3">
    <name type="scientific">Yasminevirus sp. GU-2018</name>
    <dbReference type="NCBI Taxonomy" id="2420051"/>
    <lineage>
        <taxon>Viruses</taxon>
        <taxon>Varidnaviria</taxon>
        <taxon>Bamfordvirae</taxon>
        <taxon>Nucleocytoviricota</taxon>
        <taxon>Megaviricetes</taxon>
        <taxon>Imitervirales</taxon>
        <taxon>Mimiviridae</taxon>
        <taxon>Klosneuvirinae</taxon>
        <taxon>Yasminevirus</taxon>
        <taxon>Yasminevirus saudimassiliense</taxon>
    </lineage>
</organism>
<evidence type="ECO:0000313" key="3">
    <source>
        <dbReference type="Proteomes" id="UP000594342"/>
    </source>
</evidence>
<feature type="region of interest" description="Disordered" evidence="1">
    <location>
        <begin position="1"/>
        <end position="39"/>
    </location>
</feature>
<protein>
    <submittedName>
        <fullName evidence="2">Uncharacterized protein</fullName>
    </submittedName>
</protein>
<name>A0A5K0UA02_9VIRU</name>
<dbReference type="Proteomes" id="UP000594342">
    <property type="component" value="Unassembled WGS sequence"/>
</dbReference>
<evidence type="ECO:0000313" key="2">
    <source>
        <dbReference type="EMBL" id="VBB18827.1"/>
    </source>
</evidence>
<proteinExistence type="predicted"/>